<gene>
    <name evidence="2" type="ORF">Sradi_1879200</name>
</gene>
<evidence type="ECO:0000313" key="2">
    <source>
        <dbReference type="EMBL" id="KAL0409448.1"/>
    </source>
</evidence>
<accession>A0AAW2TY67</accession>
<feature type="region of interest" description="Disordered" evidence="1">
    <location>
        <begin position="32"/>
        <end position="74"/>
    </location>
</feature>
<reference evidence="2" key="2">
    <citation type="journal article" date="2024" name="Plant">
        <title>Genomic evolution and insights into agronomic trait innovations of Sesamum species.</title>
        <authorList>
            <person name="Miao H."/>
            <person name="Wang L."/>
            <person name="Qu L."/>
            <person name="Liu H."/>
            <person name="Sun Y."/>
            <person name="Le M."/>
            <person name="Wang Q."/>
            <person name="Wei S."/>
            <person name="Zheng Y."/>
            <person name="Lin W."/>
            <person name="Duan Y."/>
            <person name="Cao H."/>
            <person name="Xiong S."/>
            <person name="Wang X."/>
            <person name="Wei L."/>
            <person name="Li C."/>
            <person name="Ma Q."/>
            <person name="Ju M."/>
            <person name="Zhao R."/>
            <person name="Li G."/>
            <person name="Mu C."/>
            <person name="Tian Q."/>
            <person name="Mei H."/>
            <person name="Zhang T."/>
            <person name="Gao T."/>
            <person name="Zhang H."/>
        </authorList>
    </citation>
    <scope>NUCLEOTIDE SEQUENCE</scope>
    <source>
        <strain evidence="2">G02</strain>
    </source>
</reference>
<evidence type="ECO:0000256" key="1">
    <source>
        <dbReference type="SAM" id="MobiDB-lite"/>
    </source>
</evidence>
<reference evidence="2" key="1">
    <citation type="submission" date="2020-06" db="EMBL/GenBank/DDBJ databases">
        <authorList>
            <person name="Li T."/>
            <person name="Hu X."/>
            <person name="Zhang T."/>
            <person name="Song X."/>
            <person name="Zhang H."/>
            <person name="Dai N."/>
            <person name="Sheng W."/>
            <person name="Hou X."/>
            <person name="Wei L."/>
        </authorList>
    </citation>
    <scope>NUCLEOTIDE SEQUENCE</scope>
    <source>
        <strain evidence="2">G02</strain>
        <tissue evidence="2">Leaf</tissue>
    </source>
</reference>
<feature type="compositionally biased region" description="Low complexity" evidence="1">
    <location>
        <begin position="55"/>
        <end position="74"/>
    </location>
</feature>
<sequence length="74" mass="7541">MEALSNTFSKQTVVEATDNLQALQVMSGAPLAPASRETALVSSRPTAPPIEPPRDSTSSDTTSGGLSLGLLGTI</sequence>
<name>A0AAW2TY67_SESRA</name>
<protein>
    <submittedName>
        <fullName evidence="2">Uncharacterized protein</fullName>
    </submittedName>
</protein>
<dbReference type="AlphaFoldDB" id="A0AAW2TY67"/>
<organism evidence="2">
    <name type="scientific">Sesamum radiatum</name>
    <name type="common">Black benniseed</name>
    <dbReference type="NCBI Taxonomy" id="300843"/>
    <lineage>
        <taxon>Eukaryota</taxon>
        <taxon>Viridiplantae</taxon>
        <taxon>Streptophyta</taxon>
        <taxon>Embryophyta</taxon>
        <taxon>Tracheophyta</taxon>
        <taxon>Spermatophyta</taxon>
        <taxon>Magnoliopsida</taxon>
        <taxon>eudicotyledons</taxon>
        <taxon>Gunneridae</taxon>
        <taxon>Pentapetalae</taxon>
        <taxon>asterids</taxon>
        <taxon>lamiids</taxon>
        <taxon>Lamiales</taxon>
        <taxon>Pedaliaceae</taxon>
        <taxon>Sesamum</taxon>
    </lineage>
</organism>
<dbReference type="EMBL" id="JACGWJ010000007">
    <property type="protein sequence ID" value="KAL0409448.1"/>
    <property type="molecule type" value="Genomic_DNA"/>
</dbReference>
<comment type="caution">
    <text evidence="2">The sequence shown here is derived from an EMBL/GenBank/DDBJ whole genome shotgun (WGS) entry which is preliminary data.</text>
</comment>
<proteinExistence type="predicted"/>